<organism evidence="7 8">
    <name type="scientific">Amycolatopsis acidicola</name>
    <dbReference type="NCBI Taxonomy" id="2596893"/>
    <lineage>
        <taxon>Bacteria</taxon>
        <taxon>Bacillati</taxon>
        <taxon>Actinomycetota</taxon>
        <taxon>Actinomycetes</taxon>
        <taxon>Pseudonocardiales</taxon>
        <taxon>Pseudonocardiaceae</taxon>
        <taxon>Amycolatopsis</taxon>
    </lineage>
</organism>
<keyword evidence="5" id="KW-0560">Oxidoreductase</keyword>
<dbReference type="EMBL" id="VMNW02000020">
    <property type="protein sequence ID" value="KAA9160770.1"/>
    <property type="molecule type" value="Genomic_DNA"/>
</dbReference>
<evidence type="ECO:0000256" key="1">
    <source>
        <dbReference type="ARBA" id="ARBA00001974"/>
    </source>
</evidence>
<gene>
    <name evidence="7" type="ORF">FPZ12_016185</name>
</gene>
<evidence type="ECO:0000256" key="3">
    <source>
        <dbReference type="ARBA" id="ARBA00022630"/>
    </source>
</evidence>
<dbReference type="Pfam" id="PF05199">
    <property type="entry name" value="GMC_oxred_C"/>
    <property type="match status" value="1"/>
</dbReference>
<evidence type="ECO:0000313" key="7">
    <source>
        <dbReference type="EMBL" id="KAA9160770.1"/>
    </source>
</evidence>
<reference evidence="7" key="1">
    <citation type="submission" date="2019-09" db="EMBL/GenBank/DDBJ databases">
        <authorList>
            <person name="Teo W.F.A."/>
            <person name="Duangmal K."/>
        </authorList>
    </citation>
    <scope>NUCLEOTIDE SEQUENCE [LARGE SCALE GENOMIC DNA]</scope>
    <source>
        <strain evidence="7">K81G1</strain>
    </source>
</reference>
<sequence>MHTQISRGWITSSPILADLPSWQTADIGQFTGVDPRPENRLVFDPVHLDGFGLPRVSVEFSLSRADRDRATEMFADHYRVAEAIADFGYALEASAMPAGTSLHLMGTHRMGSRDDGTSVTDSVGRVWGHDNLYLAGNGLISTRNAGNPTTNTVALGLRTADAILGRPTRDAS</sequence>
<keyword evidence="4" id="KW-0274">FAD</keyword>
<comment type="caution">
    <text evidence="7">The sequence shown here is derived from an EMBL/GenBank/DDBJ whole genome shotgun (WGS) entry which is preliminary data.</text>
</comment>
<comment type="cofactor">
    <cofactor evidence="1">
        <name>FAD</name>
        <dbReference type="ChEBI" id="CHEBI:57692"/>
    </cofactor>
</comment>
<evidence type="ECO:0000256" key="4">
    <source>
        <dbReference type="ARBA" id="ARBA00022827"/>
    </source>
</evidence>
<comment type="similarity">
    <text evidence="2">Belongs to the GMC oxidoreductase family.</text>
</comment>
<evidence type="ECO:0000313" key="8">
    <source>
        <dbReference type="Proteomes" id="UP000319769"/>
    </source>
</evidence>
<keyword evidence="8" id="KW-1185">Reference proteome</keyword>
<evidence type="ECO:0000256" key="2">
    <source>
        <dbReference type="ARBA" id="ARBA00010790"/>
    </source>
</evidence>
<dbReference type="SUPFAM" id="SSF54373">
    <property type="entry name" value="FAD-linked reductases, C-terminal domain"/>
    <property type="match status" value="1"/>
</dbReference>
<name>A0A5N0V6S6_9PSEU</name>
<dbReference type="InterPro" id="IPR036188">
    <property type="entry name" value="FAD/NAD-bd_sf"/>
</dbReference>
<dbReference type="InterPro" id="IPR007867">
    <property type="entry name" value="GMC_OxRtase_C"/>
</dbReference>
<feature type="domain" description="Glucose-methanol-choline oxidoreductase C-terminal" evidence="6">
    <location>
        <begin position="43"/>
        <end position="156"/>
    </location>
</feature>
<dbReference type="GO" id="GO:0016614">
    <property type="term" value="F:oxidoreductase activity, acting on CH-OH group of donors"/>
    <property type="evidence" value="ECO:0007669"/>
    <property type="project" value="InterPro"/>
</dbReference>
<proteinExistence type="inferred from homology"/>
<keyword evidence="3" id="KW-0285">Flavoprotein</keyword>
<dbReference type="InterPro" id="IPR051473">
    <property type="entry name" value="P2Ox-like"/>
</dbReference>
<protein>
    <recommendedName>
        <fullName evidence="6">Glucose-methanol-choline oxidoreductase C-terminal domain-containing protein</fullName>
    </recommendedName>
</protein>
<evidence type="ECO:0000259" key="6">
    <source>
        <dbReference type="Pfam" id="PF05199"/>
    </source>
</evidence>
<evidence type="ECO:0000256" key="5">
    <source>
        <dbReference type="ARBA" id="ARBA00023002"/>
    </source>
</evidence>
<dbReference type="OrthoDB" id="9798604at2"/>
<dbReference type="PANTHER" id="PTHR42784:SF1">
    <property type="entry name" value="PYRANOSE 2-OXIDASE"/>
    <property type="match status" value="1"/>
</dbReference>
<accession>A0A5N0V6S6</accession>
<dbReference type="Proteomes" id="UP000319769">
    <property type="component" value="Unassembled WGS sequence"/>
</dbReference>
<dbReference type="SUPFAM" id="SSF51905">
    <property type="entry name" value="FAD/NAD(P)-binding domain"/>
    <property type="match status" value="1"/>
</dbReference>
<dbReference type="Gene3D" id="3.50.50.60">
    <property type="entry name" value="FAD/NAD(P)-binding domain"/>
    <property type="match status" value="1"/>
</dbReference>
<dbReference type="AlphaFoldDB" id="A0A5N0V6S6"/>
<dbReference type="PANTHER" id="PTHR42784">
    <property type="entry name" value="PYRANOSE 2-OXIDASE"/>
    <property type="match status" value="1"/>
</dbReference>